<dbReference type="InterPro" id="IPR011989">
    <property type="entry name" value="ARM-like"/>
</dbReference>
<evidence type="ECO:0000313" key="4">
    <source>
        <dbReference type="EMBL" id="TMW68813.1"/>
    </source>
</evidence>
<feature type="compositionally biased region" description="Polar residues" evidence="3">
    <location>
        <begin position="807"/>
        <end position="826"/>
    </location>
</feature>
<feature type="compositionally biased region" description="Gly residues" evidence="3">
    <location>
        <begin position="760"/>
        <end position="774"/>
    </location>
</feature>
<dbReference type="EMBL" id="SPLM01000002">
    <property type="protein sequence ID" value="TMW68813.1"/>
    <property type="molecule type" value="Genomic_DNA"/>
</dbReference>
<gene>
    <name evidence="4" type="ORF">Poli38472_006281</name>
</gene>
<feature type="repeat" description="HEAT" evidence="2">
    <location>
        <begin position="277"/>
        <end position="315"/>
    </location>
</feature>
<feature type="region of interest" description="Disordered" evidence="3">
    <location>
        <begin position="745"/>
        <end position="774"/>
    </location>
</feature>
<feature type="region of interest" description="Disordered" evidence="3">
    <location>
        <begin position="795"/>
        <end position="965"/>
    </location>
</feature>
<evidence type="ECO:0000256" key="3">
    <source>
        <dbReference type="SAM" id="MobiDB-lite"/>
    </source>
</evidence>
<dbReference type="PANTHER" id="PTHR21467">
    <property type="entry name" value="PROTEIN PHOSPHATASE 4 REGULATORY SUBUNIT 4 PPP4R4"/>
    <property type="match status" value="1"/>
</dbReference>
<evidence type="ECO:0000256" key="1">
    <source>
        <dbReference type="ARBA" id="ARBA00022737"/>
    </source>
</evidence>
<evidence type="ECO:0000313" key="5">
    <source>
        <dbReference type="Proteomes" id="UP000794436"/>
    </source>
</evidence>
<feature type="region of interest" description="Disordered" evidence="3">
    <location>
        <begin position="674"/>
        <end position="711"/>
    </location>
</feature>
<dbReference type="InterPro" id="IPR016024">
    <property type="entry name" value="ARM-type_fold"/>
</dbReference>
<keyword evidence="1" id="KW-0677">Repeat</keyword>
<reference evidence="4" key="1">
    <citation type="submission" date="2019-03" db="EMBL/GenBank/DDBJ databases">
        <title>Long read genome sequence of the mycoparasitic Pythium oligandrum ATCC 38472 isolated from sugarbeet rhizosphere.</title>
        <authorList>
            <person name="Gaulin E."/>
        </authorList>
    </citation>
    <scope>NUCLEOTIDE SEQUENCE</scope>
    <source>
        <strain evidence="4">ATCC 38472_TT</strain>
    </source>
</reference>
<dbReference type="PROSITE" id="PS50077">
    <property type="entry name" value="HEAT_REPEAT"/>
    <property type="match status" value="1"/>
</dbReference>
<dbReference type="SUPFAM" id="SSF48371">
    <property type="entry name" value="ARM repeat"/>
    <property type="match status" value="1"/>
</dbReference>
<dbReference type="PANTHER" id="PTHR21467:SF0">
    <property type="entry name" value="SERINE_THREONINE-PROTEIN PHOSPHATASE 4 REGULATORY SUBUNIT 4"/>
    <property type="match status" value="1"/>
</dbReference>
<dbReference type="Pfam" id="PF02985">
    <property type="entry name" value="HEAT"/>
    <property type="match status" value="1"/>
</dbReference>
<sequence length="965" mass="105456">MEELSFFNEREAECFEREDTLSQTDLEKLNVAEDMPEMERAEHLLKNGLEKQKLSVLSTLSKILASNNSKANLSLLLDCIKHIWQKCEAETSANSILPLEILKALAALTCATVEGKVLSNPAVSLHEEYSQQLEICQEEKKSAIFLLTEEQVAKQLVPLVLDFIGDTHQKDYAEIASLAVIACLHRLAGSVKKTQIIRVAMEKGDVSQPPGSRLICCMVLGAVTALSLLSPQDIEGLYFQKMMAMCQDTDAEVRKCMCIQLDALARAVGEVKACEELLPELLELLQDEEEQVKQAAFLTLLSLLDFFPQSERIKRIIPQLQSIVETLPDYLLPLLAEQYGSMVNKLAELNSLGNDTAPSFFQGYSKLSTREDAELRQLCAYNFPAIVKAFGNNFISMLMDDILVKLSSDCVEKVRQHIAAGLHEVALLLGPQRGIRYLKSVLVTLLKDESCIVHGTILSRMPALMSSAFAIINDEDQKGVILDAMLRSMVLYHSVLPASRNREQLVFVETLQQFPLWCSSDQIYEMVMPILFDLIEDGARPVQSLAIQTLVKCIRRNENSSHRFSLLSKLRGEYGHARSFWRRLLYLDACVYALDINSRQYCRLNFIDIAIELLEDAVPNVRLKAITLLPHWKIILTALSDDKMLDRIRIFLEECSVDSDRDVADAISEARQAIENNELSHHRRPQEEAEDKRRVSEEENLGLVSDHEDSSADSKWSSMLEYTLVVGKDGQVVRRARVKSLDLMNRLPGRPQGKDMSRGTGMGNSGLGGSSVGSGGLGSGVNSGMSSLAMAAKIDPSKSKLAPKTPTKPSSSAGTTLPNCGTSRPLNPSAMATKMPPTIKVMGSTGKLNTSGSKSAMGSSRSTAALSKESSTMTKIPIIRPSAPAKRESSPSTATKPSGSPSTALLSSSGPSTMMSGNPGPPAGSGLATAAMKNKLGSIESSGPSSSAPTAMRPRTMAPSSASKR</sequence>
<dbReference type="OrthoDB" id="340346at2759"/>
<name>A0A8K1CV39_PYTOL</name>
<dbReference type="InterPro" id="IPR000357">
    <property type="entry name" value="HEAT"/>
</dbReference>
<dbReference type="Gene3D" id="1.25.10.10">
    <property type="entry name" value="Leucine-rich Repeat Variant"/>
    <property type="match status" value="1"/>
</dbReference>
<organism evidence="4 5">
    <name type="scientific">Pythium oligandrum</name>
    <name type="common">Mycoparasitic fungus</name>
    <dbReference type="NCBI Taxonomy" id="41045"/>
    <lineage>
        <taxon>Eukaryota</taxon>
        <taxon>Sar</taxon>
        <taxon>Stramenopiles</taxon>
        <taxon>Oomycota</taxon>
        <taxon>Peronosporomycetes</taxon>
        <taxon>Pythiales</taxon>
        <taxon>Pythiaceae</taxon>
        <taxon>Pythium</taxon>
    </lineage>
</organism>
<comment type="caution">
    <text evidence="4">The sequence shown here is derived from an EMBL/GenBank/DDBJ whole genome shotgun (WGS) entry which is preliminary data.</text>
</comment>
<feature type="compositionally biased region" description="Basic and acidic residues" evidence="3">
    <location>
        <begin position="685"/>
        <end position="697"/>
    </location>
</feature>
<dbReference type="InterPro" id="IPR021133">
    <property type="entry name" value="HEAT_type_2"/>
</dbReference>
<dbReference type="Proteomes" id="UP000794436">
    <property type="component" value="Unassembled WGS sequence"/>
</dbReference>
<protein>
    <submittedName>
        <fullName evidence="4">Uncharacterized protein</fullName>
    </submittedName>
</protein>
<keyword evidence="5" id="KW-1185">Reference proteome</keyword>
<proteinExistence type="predicted"/>
<feature type="compositionally biased region" description="Low complexity" evidence="3">
    <location>
        <begin position="938"/>
        <end position="947"/>
    </location>
</feature>
<dbReference type="AlphaFoldDB" id="A0A8K1CV39"/>
<feature type="compositionally biased region" description="Low complexity" evidence="3">
    <location>
        <begin position="898"/>
        <end position="913"/>
    </location>
</feature>
<dbReference type="InterPro" id="IPR039918">
    <property type="entry name" value="PPP4R4"/>
</dbReference>
<accession>A0A8K1CV39</accession>
<feature type="compositionally biased region" description="Low complexity" evidence="3">
    <location>
        <begin position="850"/>
        <end position="864"/>
    </location>
</feature>
<evidence type="ECO:0000256" key="2">
    <source>
        <dbReference type="PROSITE-ProRule" id="PRU00103"/>
    </source>
</evidence>